<proteinExistence type="predicted"/>
<dbReference type="EMBL" id="JACEFO010001663">
    <property type="protein sequence ID" value="KAF8724304.1"/>
    <property type="molecule type" value="Genomic_DNA"/>
</dbReference>
<evidence type="ECO:0000313" key="1">
    <source>
        <dbReference type="EMBL" id="KAF8724304.1"/>
    </source>
</evidence>
<dbReference type="AlphaFoldDB" id="A0A835F084"/>
<organism evidence="1 2">
    <name type="scientific">Digitaria exilis</name>
    <dbReference type="NCBI Taxonomy" id="1010633"/>
    <lineage>
        <taxon>Eukaryota</taxon>
        <taxon>Viridiplantae</taxon>
        <taxon>Streptophyta</taxon>
        <taxon>Embryophyta</taxon>
        <taxon>Tracheophyta</taxon>
        <taxon>Spermatophyta</taxon>
        <taxon>Magnoliopsida</taxon>
        <taxon>Liliopsida</taxon>
        <taxon>Poales</taxon>
        <taxon>Poaceae</taxon>
        <taxon>PACMAD clade</taxon>
        <taxon>Panicoideae</taxon>
        <taxon>Panicodae</taxon>
        <taxon>Paniceae</taxon>
        <taxon>Anthephorinae</taxon>
        <taxon>Digitaria</taxon>
    </lineage>
</organism>
<dbReference type="OrthoDB" id="1684493at2759"/>
<protein>
    <submittedName>
        <fullName evidence="1">Uncharacterized protein</fullName>
    </submittedName>
</protein>
<dbReference type="Proteomes" id="UP000636709">
    <property type="component" value="Unassembled WGS sequence"/>
</dbReference>
<comment type="caution">
    <text evidence="1">The sequence shown here is derived from an EMBL/GenBank/DDBJ whole genome shotgun (WGS) entry which is preliminary data.</text>
</comment>
<evidence type="ECO:0000313" key="2">
    <source>
        <dbReference type="Proteomes" id="UP000636709"/>
    </source>
</evidence>
<accession>A0A835F084</accession>
<reference evidence="1" key="1">
    <citation type="submission" date="2020-07" db="EMBL/GenBank/DDBJ databases">
        <title>Genome sequence and genetic diversity analysis of an under-domesticated orphan crop, white fonio (Digitaria exilis).</title>
        <authorList>
            <person name="Bennetzen J.L."/>
            <person name="Chen S."/>
            <person name="Ma X."/>
            <person name="Wang X."/>
            <person name="Yssel A.E.J."/>
            <person name="Chaluvadi S.R."/>
            <person name="Johnson M."/>
            <person name="Gangashetty P."/>
            <person name="Hamidou F."/>
            <person name="Sanogo M.D."/>
            <person name="Zwaenepoel A."/>
            <person name="Wallace J."/>
            <person name="Van De Peer Y."/>
            <person name="Van Deynze A."/>
        </authorList>
    </citation>
    <scope>NUCLEOTIDE SEQUENCE</scope>
    <source>
        <tissue evidence="1">Leaves</tissue>
    </source>
</reference>
<gene>
    <name evidence="1" type="ORF">HU200_021333</name>
</gene>
<keyword evidence="2" id="KW-1185">Reference proteome</keyword>
<sequence>MFLRAREGFNSVIFREVVIIAMWSIWKHRNSIIFYGGSLSFAAWRRFFCGKYESSHS</sequence>
<name>A0A835F084_9POAL</name>